<comment type="caution">
    <text evidence="2">The sequence shown here is derived from an EMBL/GenBank/DDBJ whole genome shotgun (WGS) entry which is preliminary data.</text>
</comment>
<gene>
    <name evidence="2" type="ORF">D2V08_15040</name>
</gene>
<evidence type="ECO:0000313" key="2">
    <source>
        <dbReference type="EMBL" id="RIV30413.1"/>
    </source>
</evidence>
<organism evidence="2 3">
    <name type="scientific">Flagellimonas lutimaris</name>
    <dbReference type="NCBI Taxonomy" id="475082"/>
    <lineage>
        <taxon>Bacteria</taxon>
        <taxon>Pseudomonadati</taxon>
        <taxon>Bacteroidota</taxon>
        <taxon>Flavobacteriia</taxon>
        <taxon>Flavobacteriales</taxon>
        <taxon>Flavobacteriaceae</taxon>
        <taxon>Flagellimonas</taxon>
    </lineage>
</organism>
<evidence type="ECO:0000313" key="3">
    <source>
        <dbReference type="Proteomes" id="UP000266067"/>
    </source>
</evidence>
<keyword evidence="2" id="KW-0378">Hydrolase</keyword>
<dbReference type="Proteomes" id="UP000266067">
    <property type="component" value="Unassembled WGS sequence"/>
</dbReference>
<proteinExistence type="predicted"/>
<dbReference type="GO" id="GO:0016810">
    <property type="term" value="F:hydrolase activity, acting on carbon-nitrogen (but not peptide) bonds"/>
    <property type="evidence" value="ECO:0007669"/>
    <property type="project" value="InterPro"/>
</dbReference>
<sequence length="442" mass="50088">MRTTIIKCLLCILCYTIGYGQNDTFIIQNVNVIPMHQEAVWENQTVVIANGKILKVGPSTDTLVRESAKIIDGTGKYLIPGLSEMHYHWRNKEGGIARDFKLLLANGVTTVRNMAEYDWQDHVAIRDSINNGQLMGPNYYTAGPYLQSGDLKSSADVQKTIEHHHQKGYDFIKIADNLPKDIYLEVLETAQAYNIPVMGHAQRELDLEFSLRMKSIEHVEEFVYVFDDEQRTDDLFLTNAVEQIKNSGIVIAPTLVVFDMIVKSLDDKSFSKLSKKSSAIYMLSRDYDYWASDENPYRKNLKGKVINGKDALLLLQGYFDWMKKFTKMLAEADVPMMTGSDTFGFVVPGFSLHEEFQFLQEAGLSPYEILHASTVVPARYLGSIAMEGTISEGKNANMVLLNKNPLKDIKNTKAIEGVLLKGEWLDRNQLNELLKEVKSFNQ</sequence>
<dbReference type="AlphaFoldDB" id="A0A3A1N562"/>
<keyword evidence="3" id="KW-1185">Reference proteome</keyword>
<dbReference type="Gene3D" id="3.40.50.10910">
    <property type="entry name" value="Amidohydrolase"/>
    <property type="match status" value="1"/>
</dbReference>
<dbReference type="InterPro" id="IPR011059">
    <property type="entry name" value="Metal-dep_hydrolase_composite"/>
</dbReference>
<dbReference type="Gene3D" id="1.20.58.520">
    <property type="entry name" value="Amidohydrolase"/>
    <property type="match status" value="1"/>
</dbReference>
<dbReference type="PANTHER" id="PTHR43135:SF3">
    <property type="entry name" value="ALPHA-D-RIBOSE 1-METHYLPHOSPHONATE 5-TRIPHOSPHATE DIPHOSPHATASE"/>
    <property type="match status" value="1"/>
</dbReference>
<dbReference type="Gene3D" id="2.30.40.10">
    <property type="entry name" value="Urease, subunit C, domain 1"/>
    <property type="match status" value="1"/>
</dbReference>
<dbReference type="RefSeq" id="WP_119609032.1">
    <property type="nucleotide sequence ID" value="NZ_QXFH01000077.1"/>
</dbReference>
<reference evidence="2 3" key="1">
    <citation type="submission" date="2018-08" db="EMBL/GenBank/DDBJ databases">
        <title>Proposal of Muricauda 72 sp.nov. and Muricauda NH166 sp.nov., isolated from seawater.</title>
        <authorList>
            <person name="Cheng H."/>
            <person name="Wu Y.-H."/>
            <person name="Guo L.-L."/>
            <person name="Xu X.-W."/>
        </authorList>
    </citation>
    <scope>NUCLEOTIDE SEQUENCE [LARGE SCALE GENOMIC DNA]</scope>
    <source>
        <strain evidence="2 3">KCTC 22173</strain>
    </source>
</reference>
<feature type="domain" description="Amidohydrolase-related" evidence="1">
    <location>
        <begin position="77"/>
        <end position="424"/>
    </location>
</feature>
<dbReference type="SUPFAM" id="SSF51556">
    <property type="entry name" value="Metallo-dependent hydrolases"/>
    <property type="match status" value="1"/>
</dbReference>
<dbReference type="InterPro" id="IPR051781">
    <property type="entry name" value="Metallo-dep_Hydrolase"/>
</dbReference>
<dbReference type="InterPro" id="IPR032466">
    <property type="entry name" value="Metal_Hydrolase"/>
</dbReference>
<dbReference type="EMBL" id="QXFH01000077">
    <property type="protein sequence ID" value="RIV30413.1"/>
    <property type="molecule type" value="Genomic_DNA"/>
</dbReference>
<dbReference type="OrthoDB" id="9797498at2"/>
<protein>
    <submittedName>
        <fullName evidence="2">Amidohydrolase</fullName>
    </submittedName>
</protein>
<dbReference type="Pfam" id="PF01979">
    <property type="entry name" value="Amidohydro_1"/>
    <property type="match status" value="1"/>
</dbReference>
<dbReference type="InterPro" id="IPR006680">
    <property type="entry name" value="Amidohydro-rel"/>
</dbReference>
<dbReference type="Gene3D" id="3.30.110.90">
    <property type="entry name" value="Amidohydrolase"/>
    <property type="match status" value="1"/>
</dbReference>
<dbReference type="SUPFAM" id="SSF51338">
    <property type="entry name" value="Composite domain of metallo-dependent hydrolases"/>
    <property type="match status" value="1"/>
</dbReference>
<name>A0A3A1N562_9FLAO</name>
<accession>A0A3A1N562</accession>
<evidence type="ECO:0000259" key="1">
    <source>
        <dbReference type="Pfam" id="PF01979"/>
    </source>
</evidence>
<dbReference type="PANTHER" id="PTHR43135">
    <property type="entry name" value="ALPHA-D-RIBOSE 1-METHYLPHOSPHONATE 5-TRIPHOSPHATE DIPHOSPHATASE"/>
    <property type="match status" value="1"/>
</dbReference>